<feature type="region of interest" description="Disordered" evidence="1">
    <location>
        <begin position="78"/>
        <end position="107"/>
    </location>
</feature>
<name>A0A915L906_ROMCU</name>
<dbReference type="AlphaFoldDB" id="A0A915L906"/>
<dbReference type="WBParaSite" id="nRc.2.0.1.t47524-RA">
    <property type="protein sequence ID" value="nRc.2.0.1.t47524-RA"/>
    <property type="gene ID" value="nRc.2.0.1.g47524"/>
</dbReference>
<keyword evidence="2" id="KW-1185">Reference proteome</keyword>
<evidence type="ECO:0000313" key="3">
    <source>
        <dbReference type="WBParaSite" id="nRc.2.0.1.t47524-RA"/>
    </source>
</evidence>
<dbReference type="Proteomes" id="UP000887565">
    <property type="component" value="Unplaced"/>
</dbReference>
<evidence type="ECO:0000256" key="1">
    <source>
        <dbReference type="SAM" id="MobiDB-lite"/>
    </source>
</evidence>
<sequence>MTPRRTIGGEEQSVETQTNAADTSASSTNSVKSVDDFSTICKDVQCRLLALVDVLPSLPPKLIRRFGRPILEMERLIADPNFTPPPPPLPSSDYGVLADDDNDQEKV</sequence>
<feature type="compositionally biased region" description="Acidic residues" evidence="1">
    <location>
        <begin position="98"/>
        <end position="107"/>
    </location>
</feature>
<feature type="region of interest" description="Disordered" evidence="1">
    <location>
        <begin position="1"/>
        <end position="32"/>
    </location>
</feature>
<feature type="compositionally biased region" description="Low complexity" evidence="1">
    <location>
        <begin position="16"/>
        <end position="30"/>
    </location>
</feature>
<accession>A0A915L906</accession>
<evidence type="ECO:0000313" key="2">
    <source>
        <dbReference type="Proteomes" id="UP000887565"/>
    </source>
</evidence>
<reference evidence="3" key="1">
    <citation type="submission" date="2022-11" db="UniProtKB">
        <authorList>
            <consortium name="WormBaseParasite"/>
        </authorList>
    </citation>
    <scope>IDENTIFICATION</scope>
</reference>
<proteinExistence type="predicted"/>
<organism evidence="2 3">
    <name type="scientific">Romanomermis culicivorax</name>
    <name type="common">Nematode worm</name>
    <dbReference type="NCBI Taxonomy" id="13658"/>
    <lineage>
        <taxon>Eukaryota</taxon>
        <taxon>Metazoa</taxon>
        <taxon>Ecdysozoa</taxon>
        <taxon>Nematoda</taxon>
        <taxon>Enoplea</taxon>
        <taxon>Dorylaimia</taxon>
        <taxon>Mermithida</taxon>
        <taxon>Mermithoidea</taxon>
        <taxon>Mermithidae</taxon>
        <taxon>Romanomermis</taxon>
    </lineage>
</organism>
<protein>
    <submittedName>
        <fullName evidence="3">Uncharacterized protein</fullName>
    </submittedName>
</protein>